<keyword evidence="3 8" id="KW-0812">Transmembrane</keyword>
<evidence type="ECO:0000256" key="2">
    <source>
        <dbReference type="ARBA" id="ARBA00009045"/>
    </source>
</evidence>
<evidence type="ECO:0000256" key="4">
    <source>
        <dbReference type="ARBA" id="ARBA00022801"/>
    </source>
</evidence>
<feature type="transmembrane region" description="Helical" evidence="8">
    <location>
        <begin position="184"/>
        <end position="201"/>
    </location>
</feature>
<evidence type="ECO:0000256" key="7">
    <source>
        <dbReference type="SAM" id="MobiDB-lite"/>
    </source>
</evidence>
<dbReference type="EMBL" id="MU006561">
    <property type="protein sequence ID" value="KAF2751656.1"/>
    <property type="molecule type" value="Genomic_DNA"/>
</dbReference>
<dbReference type="GO" id="GO:0016020">
    <property type="term" value="C:membrane"/>
    <property type="evidence" value="ECO:0007669"/>
    <property type="project" value="UniProtKB-SubCell"/>
</dbReference>
<dbReference type="InterPro" id="IPR022764">
    <property type="entry name" value="Peptidase_S54_rhomboid_dom"/>
</dbReference>
<dbReference type="Gene3D" id="1.20.1540.10">
    <property type="entry name" value="Rhomboid-like"/>
    <property type="match status" value="1"/>
</dbReference>
<feature type="transmembrane region" description="Helical" evidence="8">
    <location>
        <begin position="270"/>
        <end position="289"/>
    </location>
</feature>
<evidence type="ECO:0000313" key="11">
    <source>
        <dbReference type="Proteomes" id="UP000799440"/>
    </source>
</evidence>
<dbReference type="SUPFAM" id="SSF144091">
    <property type="entry name" value="Rhomboid-like"/>
    <property type="match status" value="1"/>
</dbReference>
<evidence type="ECO:0000256" key="5">
    <source>
        <dbReference type="ARBA" id="ARBA00022989"/>
    </source>
</evidence>
<dbReference type="InterPro" id="IPR050925">
    <property type="entry name" value="Rhomboid_protease_S54"/>
</dbReference>
<sequence length="337" mass="38081">MSLFFCLRRPFQLQSHRLNPIRRLHAQTTSTRLSRQFFAFKSPQHGLSQPGHQQPCNQLTFRSVFQKRLFASRRNNRPRPISIPKRQPATREPVSEPEPEPYQEPEVEQETDPSSKLKGIVIWGFIGINVAIFLWIQFAKLQNTQGNKGPMSTIVANFPLSLRGVLKEKRYSQLLASMFTHFDVMHLAFNMFAFHAFASLLKQAPFVSAPGFATLVIGSGLFGGVAWLVQRFIKLQQTRKYEERFAVGFSGAVMGVGAAAAMIAPRAQMLLMGVLPVPMWLLVGGYLAYDGVYLSTEGTGTAHAGHLGGLAFGFIYYLLFVRRGKMRYWRSLRKPRI</sequence>
<accession>A0A6A6VPF0</accession>
<evidence type="ECO:0000256" key="8">
    <source>
        <dbReference type="SAM" id="Phobius"/>
    </source>
</evidence>
<feature type="domain" description="Peptidase S54 rhomboid" evidence="9">
    <location>
        <begin position="170"/>
        <end position="322"/>
    </location>
</feature>
<keyword evidence="6 8" id="KW-0472">Membrane</keyword>
<evidence type="ECO:0000256" key="3">
    <source>
        <dbReference type="ARBA" id="ARBA00022692"/>
    </source>
</evidence>
<gene>
    <name evidence="10" type="ORF">M011DRAFT_463164</name>
</gene>
<keyword evidence="11" id="KW-1185">Reference proteome</keyword>
<comment type="subcellular location">
    <subcellularLocation>
        <location evidence="1">Membrane</location>
        <topology evidence="1">Multi-pass membrane protein</topology>
    </subcellularLocation>
</comment>
<evidence type="ECO:0000259" key="9">
    <source>
        <dbReference type="Pfam" id="PF01694"/>
    </source>
</evidence>
<feature type="compositionally biased region" description="Acidic residues" evidence="7">
    <location>
        <begin position="95"/>
        <end position="111"/>
    </location>
</feature>
<feature type="transmembrane region" description="Helical" evidence="8">
    <location>
        <begin position="301"/>
        <end position="320"/>
    </location>
</feature>
<reference evidence="10" key="1">
    <citation type="journal article" date="2020" name="Stud. Mycol.">
        <title>101 Dothideomycetes genomes: a test case for predicting lifestyles and emergence of pathogens.</title>
        <authorList>
            <person name="Haridas S."/>
            <person name="Albert R."/>
            <person name="Binder M."/>
            <person name="Bloem J."/>
            <person name="Labutti K."/>
            <person name="Salamov A."/>
            <person name="Andreopoulos B."/>
            <person name="Baker S."/>
            <person name="Barry K."/>
            <person name="Bills G."/>
            <person name="Bluhm B."/>
            <person name="Cannon C."/>
            <person name="Castanera R."/>
            <person name="Culley D."/>
            <person name="Daum C."/>
            <person name="Ezra D."/>
            <person name="Gonzalez J."/>
            <person name="Henrissat B."/>
            <person name="Kuo A."/>
            <person name="Liang C."/>
            <person name="Lipzen A."/>
            <person name="Lutzoni F."/>
            <person name="Magnuson J."/>
            <person name="Mondo S."/>
            <person name="Nolan M."/>
            <person name="Ohm R."/>
            <person name="Pangilinan J."/>
            <person name="Park H.-J."/>
            <person name="Ramirez L."/>
            <person name="Alfaro M."/>
            <person name="Sun H."/>
            <person name="Tritt A."/>
            <person name="Yoshinaga Y."/>
            <person name="Zwiers L.-H."/>
            <person name="Turgeon B."/>
            <person name="Goodwin S."/>
            <person name="Spatafora J."/>
            <person name="Crous P."/>
            <person name="Grigoriev I."/>
        </authorList>
    </citation>
    <scope>NUCLEOTIDE SEQUENCE</scope>
    <source>
        <strain evidence="10">CBS 119925</strain>
    </source>
</reference>
<evidence type="ECO:0000256" key="1">
    <source>
        <dbReference type="ARBA" id="ARBA00004141"/>
    </source>
</evidence>
<keyword evidence="5 8" id="KW-1133">Transmembrane helix</keyword>
<proteinExistence type="inferred from homology"/>
<feature type="transmembrane region" description="Helical" evidence="8">
    <location>
        <begin position="213"/>
        <end position="233"/>
    </location>
</feature>
<dbReference type="Proteomes" id="UP000799440">
    <property type="component" value="Unassembled WGS sequence"/>
</dbReference>
<dbReference type="Pfam" id="PF01694">
    <property type="entry name" value="Rhomboid"/>
    <property type="match status" value="1"/>
</dbReference>
<name>A0A6A6VPF0_9PLEO</name>
<dbReference type="InterPro" id="IPR035952">
    <property type="entry name" value="Rhomboid-like_sf"/>
</dbReference>
<dbReference type="PANTHER" id="PTHR43731:SF14">
    <property type="entry name" value="PRESENILIN-ASSOCIATED RHOMBOID-LIKE PROTEIN, MITOCHONDRIAL"/>
    <property type="match status" value="1"/>
</dbReference>
<organism evidence="10 11">
    <name type="scientific">Sporormia fimetaria CBS 119925</name>
    <dbReference type="NCBI Taxonomy" id="1340428"/>
    <lineage>
        <taxon>Eukaryota</taxon>
        <taxon>Fungi</taxon>
        <taxon>Dikarya</taxon>
        <taxon>Ascomycota</taxon>
        <taxon>Pezizomycotina</taxon>
        <taxon>Dothideomycetes</taxon>
        <taxon>Pleosporomycetidae</taxon>
        <taxon>Pleosporales</taxon>
        <taxon>Sporormiaceae</taxon>
        <taxon>Sporormia</taxon>
    </lineage>
</organism>
<dbReference type="AlphaFoldDB" id="A0A6A6VPF0"/>
<feature type="transmembrane region" description="Helical" evidence="8">
    <location>
        <begin position="120"/>
        <end position="138"/>
    </location>
</feature>
<evidence type="ECO:0000313" key="10">
    <source>
        <dbReference type="EMBL" id="KAF2751656.1"/>
    </source>
</evidence>
<keyword evidence="4" id="KW-0378">Hydrolase</keyword>
<dbReference type="OrthoDB" id="418595at2759"/>
<dbReference type="GO" id="GO:0004252">
    <property type="term" value="F:serine-type endopeptidase activity"/>
    <property type="evidence" value="ECO:0007669"/>
    <property type="project" value="InterPro"/>
</dbReference>
<evidence type="ECO:0000256" key="6">
    <source>
        <dbReference type="ARBA" id="ARBA00023136"/>
    </source>
</evidence>
<comment type="similarity">
    <text evidence="2">Belongs to the peptidase S54 family.</text>
</comment>
<dbReference type="PANTHER" id="PTHR43731">
    <property type="entry name" value="RHOMBOID PROTEASE"/>
    <property type="match status" value="1"/>
</dbReference>
<feature type="region of interest" description="Disordered" evidence="7">
    <location>
        <begin position="76"/>
        <end position="111"/>
    </location>
</feature>
<protein>
    <recommendedName>
        <fullName evidence="9">Peptidase S54 rhomboid domain-containing protein</fullName>
    </recommendedName>
</protein>